<comment type="similarity">
    <text evidence="2 11">Belongs to the zinc-containing alcohol dehydrogenase family.</text>
</comment>
<gene>
    <name evidence="13" type="ORF">AK830_g2116</name>
</gene>
<evidence type="ECO:0000259" key="12">
    <source>
        <dbReference type="SMART" id="SM00829"/>
    </source>
</evidence>
<keyword evidence="4" id="KW-0597">Phosphoprotein</keyword>
<dbReference type="FunFam" id="3.40.50.720:FF:000158">
    <property type="entry name" value="Zinc-binding alcohol dehydrogenase"/>
    <property type="match status" value="1"/>
</dbReference>
<comment type="subunit">
    <text evidence="3">Homodimer.</text>
</comment>
<dbReference type="STRING" id="78410.A0A0P7BGI5"/>
<evidence type="ECO:0000313" key="14">
    <source>
        <dbReference type="Proteomes" id="UP000050424"/>
    </source>
</evidence>
<dbReference type="InterPro" id="IPR013154">
    <property type="entry name" value="ADH-like_N"/>
</dbReference>
<dbReference type="InterPro" id="IPR002328">
    <property type="entry name" value="ADH_Zn_CS"/>
</dbReference>
<evidence type="ECO:0000256" key="9">
    <source>
        <dbReference type="ARBA" id="ARBA00024074"/>
    </source>
</evidence>
<keyword evidence="8" id="KW-0560">Oxidoreductase</keyword>
<dbReference type="InterPro" id="IPR047109">
    <property type="entry name" value="CAD-like"/>
</dbReference>
<evidence type="ECO:0000256" key="7">
    <source>
        <dbReference type="ARBA" id="ARBA00022857"/>
    </source>
</evidence>
<comment type="cofactor">
    <cofactor evidence="1 11">
        <name>Zn(2+)</name>
        <dbReference type="ChEBI" id="CHEBI:29105"/>
    </cofactor>
</comment>
<dbReference type="GO" id="GO:0006066">
    <property type="term" value="P:alcohol metabolic process"/>
    <property type="evidence" value="ECO:0007669"/>
    <property type="project" value="UniProtKB-ARBA"/>
</dbReference>
<dbReference type="GO" id="GO:0008106">
    <property type="term" value="F:alcohol dehydrogenase (NADP+) activity"/>
    <property type="evidence" value="ECO:0007669"/>
    <property type="project" value="UniProtKB-EC"/>
</dbReference>
<comment type="caution">
    <text evidence="13">The sequence shown here is derived from an EMBL/GenBank/DDBJ whole genome shotgun (WGS) entry which is preliminary data.</text>
</comment>
<dbReference type="PANTHER" id="PTHR42683">
    <property type="entry name" value="ALDEHYDE REDUCTASE"/>
    <property type="match status" value="1"/>
</dbReference>
<dbReference type="InterPro" id="IPR013149">
    <property type="entry name" value="ADH-like_C"/>
</dbReference>
<dbReference type="InterPro" id="IPR020843">
    <property type="entry name" value="ER"/>
</dbReference>
<keyword evidence="5 11" id="KW-0479">Metal-binding</keyword>
<dbReference type="EMBL" id="LKCW01000019">
    <property type="protein sequence ID" value="KPM44449.1"/>
    <property type="molecule type" value="Genomic_DNA"/>
</dbReference>
<proteinExistence type="inferred from homology"/>
<dbReference type="AlphaFoldDB" id="A0A0P7BGI5"/>
<evidence type="ECO:0000256" key="10">
    <source>
        <dbReference type="ARBA" id="ARBA00050997"/>
    </source>
</evidence>
<feature type="domain" description="Enoyl reductase (ER)" evidence="12">
    <location>
        <begin position="19"/>
        <end position="355"/>
    </location>
</feature>
<dbReference type="Proteomes" id="UP000050424">
    <property type="component" value="Unassembled WGS sequence"/>
</dbReference>
<dbReference type="PROSITE" id="PS00059">
    <property type="entry name" value="ADH_ZINC"/>
    <property type="match status" value="1"/>
</dbReference>
<dbReference type="EC" id="1.1.1.2" evidence="9"/>
<dbReference type="SMART" id="SM00829">
    <property type="entry name" value="PKS_ER"/>
    <property type="match status" value="1"/>
</dbReference>
<dbReference type="Pfam" id="PF08240">
    <property type="entry name" value="ADH_N"/>
    <property type="match status" value="1"/>
</dbReference>
<reference evidence="13 14" key="1">
    <citation type="submission" date="2015-09" db="EMBL/GenBank/DDBJ databases">
        <title>Draft genome of a European isolate of the apple canker pathogen Neonectria ditissima.</title>
        <authorList>
            <person name="Gomez-Cortecero A."/>
            <person name="Harrison R.J."/>
            <person name="Armitage A.D."/>
        </authorList>
    </citation>
    <scope>NUCLEOTIDE SEQUENCE [LARGE SCALE GENOMIC DNA]</scope>
    <source>
        <strain evidence="13 14">R09/05</strain>
    </source>
</reference>
<evidence type="ECO:0000256" key="2">
    <source>
        <dbReference type="ARBA" id="ARBA00008072"/>
    </source>
</evidence>
<evidence type="ECO:0000256" key="8">
    <source>
        <dbReference type="ARBA" id="ARBA00023002"/>
    </source>
</evidence>
<dbReference type="InterPro" id="IPR011032">
    <property type="entry name" value="GroES-like_sf"/>
</dbReference>
<name>A0A0P7BGI5_9HYPO</name>
<dbReference type="OrthoDB" id="1879366at2759"/>
<dbReference type="Gene3D" id="3.40.50.720">
    <property type="entry name" value="NAD(P)-binding Rossmann-like Domain"/>
    <property type="match status" value="1"/>
</dbReference>
<dbReference type="SUPFAM" id="SSF50129">
    <property type="entry name" value="GroES-like"/>
    <property type="match status" value="1"/>
</dbReference>
<dbReference type="SUPFAM" id="SSF51735">
    <property type="entry name" value="NAD(P)-binding Rossmann-fold domains"/>
    <property type="match status" value="1"/>
</dbReference>
<keyword evidence="6 11" id="KW-0862">Zinc</keyword>
<dbReference type="GO" id="GO:0008270">
    <property type="term" value="F:zinc ion binding"/>
    <property type="evidence" value="ECO:0007669"/>
    <property type="project" value="InterPro"/>
</dbReference>
<keyword evidence="7" id="KW-0521">NADP</keyword>
<protein>
    <recommendedName>
        <fullName evidence="9">alcohol dehydrogenase (NADP(+))</fullName>
        <ecNumber evidence="9">1.1.1.2</ecNumber>
    </recommendedName>
</protein>
<keyword evidence="14" id="KW-1185">Reference proteome</keyword>
<evidence type="ECO:0000256" key="6">
    <source>
        <dbReference type="ARBA" id="ARBA00022833"/>
    </source>
</evidence>
<evidence type="ECO:0000313" key="13">
    <source>
        <dbReference type="EMBL" id="KPM44449.1"/>
    </source>
</evidence>
<evidence type="ECO:0000256" key="4">
    <source>
        <dbReference type="ARBA" id="ARBA00022553"/>
    </source>
</evidence>
<dbReference type="InterPro" id="IPR036291">
    <property type="entry name" value="NAD(P)-bd_dom_sf"/>
</dbReference>
<accession>A0A0P7BGI5</accession>
<evidence type="ECO:0000256" key="1">
    <source>
        <dbReference type="ARBA" id="ARBA00001947"/>
    </source>
</evidence>
<sequence length="357" mass="39101">MTTEPSYKFEGWVARDPSSADGGMQWEAYEPKPFEDKDVDIKVTHCGVCGSDLAHLRSSWRPADYPIVAGHEIVGYAVRVGSQVRNIKVGDRVGVGAQCNSCLRAECYRCNHDLEQHCPNDFVTTYDARFSDGSKAYGGYAKYWRGPADFAFQIPEAIPSEIAAPLLCGGLTMYSPLIDNGAGPGKRVGIVGVGGLGHFGVLFAKALRCDKVVAISRSPSKKADALKMGADEYIATSEDPEWFKTHADSLDLIISTISGRGFNLEQYLSLLDVKGTLIQVGAPEDPIPAFNAFSLLRKDLKIGGNLIGSRRRAREMLELAAEIKLEAWVQVRPMTEANQVVVDMRKMGARYRYVLAN</sequence>
<evidence type="ECO:0000256" key="5">
    <source>
        <dbReference type="ARBA" id="ARBA00022723"/>
    </source>
</evidence>
<organism evidence="13 14">
    <name type="scientific">Neonectria ditissima</name>
    <dbReference type="NCBI Taxonomy" id="78410"/>
    <lineage>
        <taxon>Eukaryota</taxon>
        <taxon>Fungi</taxon>
        <taxon>Dikarya</taxon>
        <taxon>Ascomycota</taxon>
        <taxon>Pezizomycotina</taxon>
        <taxon>Sordariomycetes</taxon>
        <taxon>Hypocreomycetidae</taxon>
        <taxon>Hypocreales</taxon>
        <taxon>Nectriaceae</taxon>
        <taxon>Neonectria</taxon>
    </lineage>
</organism>
<comment type="catalytic activity">
    <reaction evidence="10">
        <text>a primary alcohol + NADP(+) = an aldehyde + NADPH + H(+)</text>
        <dbReference type="Rhea" id="RHEA:15937"/>
        <dbReference type="ChEBI" id="CHEBI:15378"/>
        <dbReference type="ChEBI" id="CHEBI:15734"/>
        <dbReference type="ChEBI" id="CHEBI:17478"/>
        <dbReference type="ChEBI" id="CHEBI:57783"/>
        <dbReference type="ChEBI" id="CHEBI:58349"/>
        <dbReference type="EC" id="1.1.1.2"/>
    </reaction>
    <physiologicalReaction direction="left-to-right" evidence="10">
        <dbReference type="Rhea" id="RHEA:15938"/>
    </physiologicalReaction>
    <physiologicalReaction direction="right-to-left" evidence="10">
        <dbReference type="Rhea" id="RHEA:15939"/>
    </physiologicalReaction>
</comment>
<dbReference type="Pfam" id="PF00107">
    <property type="entry name" value="ADH_zinc_N"/>
    <property type="match status" value="1"/>
</dbReference>
<dbReference type="CDD" id="cd05283">
    <property type="entry name" value="CAD1"/>
    <property type="match status" value="1"/>
</dbReference>
<evidence type="ECO:0000256" key="11">
    <source>
        <dbReference type="RuleBase" id="RU361277"/>
    </source>
</evidence>
<dbReference type="Gene3D" id="3.90.180.10">
    <property type="entry name" value="Medium-chain alcohol dehydrogenases, catalytic domain"/>
    <property type="match status" value="1"/>
</dbReference>
<evidence type="ECO:0000256" key="3">
    <source>
        <dbReference type="ARBA" id="ARBA00011738"/>
    </source>
</evidence>